<evidence type="ECO:0000313" key="1">
    <source>
        <dbReference type="EMBL" id="TFW22915.1"/>
    </source>
</evidence>
<organism evidence="1 2">
    <name type="scientific">Zemynaea arenosa</name>
    <dbReference type="NCBI Taxonomy" id="2561931"/>
    <lineage>
        <taxon>Bacteria</taxon>
        <taxon>Pseudomonadati</taxon>
        <taxon>Pseudomonadota</taxon>
        <taxon>Betaproteobacteria</taxon>
        <taxon>Burkholderiales</taxon>
        <taxon>Oxalobacteraceae</taxon>
        <taxon>Telluria group</taxon>
        <taxon>Zemynaea</taxon>
    </lineage>
</organism>
<gene>
    <name evidence="1" type="ORF">E4L96_07345</name>
</gene>
<keyword evidence="2" id="KW-1185">Reference proteome</keyword>
<dbReference type="EMBL" id="SPVF01000101">
    <property type="protein sequence ID" value="TFW22915.1"/>
    <property type="molecule type" value="Genomic_DNA"/>
</dbReference>
<reference evidence="1 2" key="1">
    <citation type="submission" date="2019-03" db="EMBL/GenBank/DDBJ databases">
        <title>Draft Genome Sequence of Massilia arenosa sp. nov., a Novel Massilia Species Isolated from a Sandy-loam Maize Soil.</title>
        <authorList>
            <person name="Raths R."/>
            <person name="Peta V."/>
            <person name="Bucking H."/>
        </authorList>
    </citation>
    <scope>NUCLEOTIDE SEQUENCE [LARGE SCALE GENOMIC DNA]</scope>
    <source>
        <strain evidence="1 2">MC02</strain>
    </source>
</reference>
<name>A0A4Y9SLS8_9BURK</name>
<dbReference type="OrthoDB" id="256574at2"/>
<dbReference type="GO" id="GO:0034194">
    <property type="term" value="P:D-galactonate catabolic process"/>
    <property type="evidence" value="ECO:0007669"/>
    <property type="project" value="InterPro"/>
</dbReference>
<accession>A0A4Y9SLS8</accession>
<dbReference type="AlphaFoldDB" id="A0A4Y9SLS8"/>
<comment type="caution">
    <text evidence="1">The sequence shown here is derived from an EMBL/GenBank/DDBJ whole genome shotgun (WGS) entry which is preliminary data.</text>
</comment>
<proteinExistence type="predicted"/>
<dbReference type="InterPro" id="IPR007729">
    <property type="entry name" value="DGOK"/>
</dbReference>
<dbReference type="GO" id="GO:0008671">
    <property type="term" value="F:2-dehydro-3-deoxygalactonokinase activity"/>
    <property type="evidence" value="ECO:0007669"/>
    <property type="project" value="InterPro"/>
</dbReference>
<protein>
    <submittedName>
        <fullName evidence="1">2-dehydro-3-deoxygalactonokinase</fullName>
    </submittedName>
</protein>
<keyword evidence="1" id="KW-0418">Kinase</keyword>
<sequence length="299" mass="31457">MSEYLLGIDWGSTNRRAYLLDADGQCLRQHADGTGMLAARGRFAEALADLCRDLRVPAGTPVVMSGMVGSAQGWHEVPYLTPDVPLTDLPRQLARLAGPEAPVGIVPGYRLPASADGGVDVMRGEETQLLGALALGAAGGWFILPGTHSKWARLEGERLAQWSTYMTGELFAALGQGGTLAALMAAGAEHDAQAFDSGVAAARVGGALTHALFTVRARVVTGDLPAAQARSFVSGLLIGTEFTACALPAGTELAIIGSPALAARYQDAARHFSLRTRIIDPDRAYCAALGRFMKKESRR</sequence>
<dbReference type="Proteomes" id="UP000298438">
    <property type="component" value="Unassembled WGS sequence"/>
</dbReference>
<dbReference type="InterPro" id="IPR042257">
    <property type="entry name" value="DGOK_C"/>
</dbReference>
<keyword evidence="1" id="KW-0808">Transferase</keyword>
<dbReference type="InterPro" id="IPR043129">
    <property type="entry name" value="ATPase_NBD"/>
</dbReference>
<evidence type="ECO:0000313" key="2">
    <source>
        <dbReference type="Proteomes" id="UP000298438"/>
    </source>
</evidence>
<dbReference type="Pfam" id="PF05035">
    <property type="entry name" value="DGOK"/>
    <property type="match status" value="1"/>
</dbReference>
<dbReference type="Gene3D" id="3.30.420.300">
    <property type="entry name" value="2-keto-3-deoxy-galactonokinase, substrate binding domain"/>
    <property type="match status" value="1"/>
</dbReference>
<dbReference type="Gene3D" id="3.30.420.310">
    <property type="entry name" value="2-keto-3-deoxy-galactonokinase, C-terminal domain"/>
    <property type="match status" value="1"/>
</dbReference>
<dbReference type="InterPro" id="IPR042258">
    <property type="entry name" value="DGOK_N"/>
</dbReference>
<dbReference type="SUPFAM" id="SSF53067">
    <property type="entry name" value="Actin-like ATPase domain"/>
    <property type="match status" value="1"/>
</dbReference>